<organism evidence="2 3">
    <name type="scientific">Iris pallida</name>
    <name type="common">Sweet iris</name>
    <dbReference type="NCBI Taxonomy" id="29817"/>
    <lineage>
        <taxon>Eukaryota</taxon>
        <taxon>Viridiplantae</taxon>
        <taxon>Streptophyta</taxon>
        <taxon>Embryophyta</taxon>
        <taxon>Tracheophyta</taxon>
        <taxon>Spermatophyta</taxon>
        <taxon>Magnoliopsida</taxon>
        <taxon>Liliopsida</taxon>
        <taxon>Asparagales</taxon>
        <taxon>Iridaceae</taxon>
        <taxon>Iridoideae</taxon>
        <taxon>Irideae</taxon>
        <taxon>Iris</taxon>
    </lineage>
</organism>
<proteinExistence type="predicted"/>
<protein>
    <submittedName>
        <fullName evidence="2">Uncharacterized protein</fullName>
    </submittedName>
</protein>
<comment type="caution">
    <text evidence="2">The sequence shown here is derived from an EMBL/GenBank/DDBJ whole genome shotgun (WGS) entry which is preliminary data.</text>
</comment>
<keyword evidence="1" id="KW-1133">Transmembrane helix</keyword>
<evidence type="ECO:0000256" key="1">
    <source>
        <dbReference type="SAM" id="Phobius"/>
    </source>
</evidence>
<dbReference type="Proteomes" id="UP001140949">
    <property type="component" value="Unassembled WGS sequence"/>
</dbReference>
<dbReference type="AlphaFoldDB" id="A0AAX6E957"/>
<keyword evidence="1" id="KW-0812">Transmembrane</keyword>
<sequence>MVSDQFYLVLWNFKILDDFYYSRIVLIFVKLLITIFQDILFNNLINYYFTSVRWVEYLFSL</sequence>
<name>A0AAX6E957_IRIPA</name>
<dbReference type="EMBL" id="JANAVB010038620">
    <property type="protein sequence ID" value="KAJ6800470.1"/>
    <property type="molecule type" value="Genomic_DNA"/>
</dbReference>
<reference evidence="2" key="2">
    <citation type="submission" date="2023-04" db="EMBL/GenBank/DDBJ databases">
        <authorList>
            <person name="Bruccoleri R.E."/>
            <person name="Oakeley E.J."/>
            <person name="Faust A.-M."/>
            <person name="Dessus-Babus S."/>
            <person name="Altorfer M."/>
            <person name="Burckhardt D."/>
            <person name="Oertli M."/>
            <person name="Naumann U."/>
            <person name="Petersen F."/>
            <person name="Wong J."/>
        </authorList>
    </citation>
    <scope>NUCLEOTIDE SEQUENCE</scope>
    <source>
        <strain evidence="2">GSM-AAB239-AS_SAM_17_03QT</strain>
        <tissue evidence="2">Leaf</tissue>
    </source>
</reference>
<keyword evidence="1" id="KW-0472">Membrane</keyword>
<evidence type="ECO:0000313" key="3">
    <source>
        <dbReference type="Proteomes" id="UP001140949"/>
    </source>
</evidence>
<feature type="transmembrane region" description="Helical" evidence="1">
    <location>
        <begin position="20"/>
        <end position="41"/>
    </location>
</feature>
<keyword evidence="3" id="KW-1185">Reference proteome</keyword>
<evidence type="ECO:0000313" key="2">
    <source>
        <dbReference type="EMBL" id="KAJ6800470.1"/>
    </source>
</evidence>
<accession>A0AAX6E957</accession>
<reference evidence="2" key="1">
    <citation type="journal article" date="2023" name="GigaByte">
        <title>Genome assembly of the bearded iris, Iris pallida Lam.</title>
        <authorList>
            <person name="Bruccoleri R.E."/>
            <person name="Oakeley E.J."/>
            <person name="Faust A.M.E."/>
            <person name="Altorfer M."/>
            <person name="Dessus-Babus S."/>
            <person name="Burckhardt D."/>
            <person name="Oertli M."/>
            <person name="Naumann U."/>
            <person name="Petersen F."/>
            <person name="Wong J."/>
        </authorList>
    </citation>
    <scope>NUCLEOTIDE SEQUENCE</scope>
    <source>
        <strain evidence="2">GSM-AAB239-AS_SAM_17_03QT</strain>
    </source>
</reference>
<gene>
    <name evidence="2" type="ORF">M6B38_200595</name>
</gene>